<evidence type="ECO:0000313" key="4">
    <source>
        <dbReference type="Proteomes" id="UP001162480"/>
    </source>
</evidence>
<dbReference type="Proteomes" id="UP001162480">
    <property type="component" value="Chromosome 23"/>
</dbReference>
<dbReference type="InterPro" id="IPR036364">
    <property type="entry name" value="SEA_dom_sf"/>
</dbReference>
<feature type="domain" description="SEA" evidence="2">
    <location>
        <begin position="110"/>
        <end position="155"/>
    </location>
</feature>
<accession>A0AA36BTE1</accession>
<dbReference type="Gene3D" id="3.30.70.960">
    <property type="entry name" value="SEA domain"/>
    <property type="match status" value="1"/>
</dbReference>
<name>A0AA36BTE1_OCTVU</name>
<evidence type="ECO:0000256" key="1">
    <source>
        <dbReference type="SAM" id="Phobius"/>
    </source>
</evidence>
<evidence type="ECO:0000313" key="3">
    <source>
        <dbReference type="EMBL" id="CAI9739542.1"/>
    </source>
</evidence>
<gene>
    <name evidence="3" type="ORF">OCTVUL_1B001716</name>
</gene>
<organism evidence="3 4">
    <name type="scientific">Octopus vulgaris</name>
    <name type="common">Common octopus</name>
    <dbReference type="NCBI Taxonomy" id="6645"/>
    <lineage>
        <taxon>Eukaryota</taxon>
        <taxon>Metazoa</taxon>
        <taxon>Spiralia</taxon>
        <taxon>Lophotrochozoa</taxon>
        <taxon>Mollusca</taxon>
        <taxon>Cephalopoda</taxon>
        <taxon>Coleoidea</taxon>
        <taxon>Octopodiformes</taxon>
        <taxon>Octopoda</taxon>
        <taxon>Incirrata</taxon>
        <taxon>Octopodidae</taxon>
        <taxon>Octopus</taxon>
    </lineage>
</organism>
<keyword evidence="4" id="KW-1185">Reference proteome</keyword>
<dbReference type="AlphaFoldDB" id="A0AA36BTE1"/>
<evidence type="ECO:0000259" key="2">
    <source>
        <dbReference type="Pfam" id="PF01390"/>
    </source>
</evidence>
<feature type="transmembrane region" description="Helical" evidence="1">
    <location>
        <begin position="67"/>
        <end position="90"/>
    </location>
</feature>
<proteinExistence type="predicted"/>
<dbReference type="Pfam" id="PF01390">
    <property type="entry name" value="SEA"/>
    <property type="match status" value="1"/>
</dbReference>
<keyword evidence="1" id="KW-1133">Transmembrane helix</keyword>
<keyword evidence="1" id="KW-0812">Transmembrane</keyword>
<protein>
    <recommendedName>
        <fullName evidence="2">SEA domain-containing protein</fullName>
    </recommendedName>
</protein>
<sequence length="225" mass="24715">MAEYSNAADKEWGPQYDNLAYQPELVSRLQRTWPNTQKQTLFSGESNNDWDDMPSDYSSNGHNCKKFLIIFGILLVVIGVAAGIVVAIYFSGQEAPVTLAPEPQVIVESSVKLNDTYVPALADMSSPEAQQKAKEFEEKMDKIYQNSSLAGVYNRTKEPDVPIIKIDLSIIFEIMNSTESKTLLSITVILKVDFVTPGTTAAPPETTAAPPETTVTVPVTTGMYL</sequence>
<keyword evidence="1" id="KW-0472">Membrane</keyword>
<dbReference type="InterPro" id="IPR000082">
    <property type="entry name" value="SEA_dom"/>
</dbReference>
<reference evidence="3" key="1">
    <citation type="submission" date="2023-08" db="EMBL/GenBank/DDBJ databases">
        <authorList>
            <person name="Alioto T."/>
            <person name="Alioto T."/>
            <person name="Gomez Garrido J."/>
        </authorList>
    </citation>
    <scope>NUCLEOTIDE SEQUENCE</scope>
</reference>
<dbReference type="SUPFAM" id="SSF82671">
    <property type="entry name" value="SEA domain"/>
    <property type="match status" value="1"/>
</dbReference>
<dbReference type="EMBL" id="OX597836">
    <property type="protein sequence ID" value="CAI9739542.1"/>
    <property type="molecule type" value="Genomic_DNA"/>
</dbReference>